<dbReference type="AlphaFoldDB" id="A0AAV7LNR0"/>
<proteinExistence type="predicted"/>
<gene>
    <name evidence="1" type="ORF">NDU88_005788</name>
</gene>
<keyword evidence="2" id="KW-1185">Reference proteome</keyword>
<evidence type="ECO:0000313" key="2">
    <source>
        <dbReference type="Proteomes" id="UP001066276"/>
    </source>
</evidence>
<name>A0AAV7LNR0_PLEWA</name>
<reference evidence="1" key="1">
    <citation type="journal article" date="2022" name="bioRxiv">
        <title>Sequencing and chromosome-scale assembly of the giantPleurodeles waltlgenome.</title>
        <authorList>
            <person name="Brown T."/>
            <person name="Elewa A."/>
            <person name="Iarovenko S."/>
            <person name="Subramanian E."/>
            <person name="Araus A.J."/>
            <person name="Petzold A."/>
            <person name="Susuki M."/>
            <person name="Suzuki K.-i.T."/>
            <person name="Hayashi T."/>
            <person name="Toyoda A."/>
            <person name="Oliveira C."/>
            <person name="Osipova E."/>
            <person name="Leigh N.D."/>
            <person name="Simon A."/>
            <person name="Yun M.H."/>
        </authorList>
    </citation>
    <scope>NUCLEOTIDE SEQUENCE</scope>
    <source>
        <strain evidence="1">20211129_DDA</strain>
        <tissue evidence="1">Liver</tissue>
    </source>
</reference>
<sequence>MRSSCLRLSRAFPGSSCFPTAIRRLFILTVHLSHCCGGVLRPRPDGRAARFPHTAPARAQHPPPKLIAWLQLSPGSEESRQGAL</sequence>
<organism evidence="1 2">
    <name type="scientific">Pleurodeles waltl</name>
    <name type="common">Iberian ribbed newt</name>
    <dbReference type="NCBI Taxonomy" id="8319"/>
    <lineage>
        <taxon>Eukaryota</taxon>
        <taxon>Metazoa</taxon>
        <taxon>Chordata</taxon>
        <taxon>Craniata</taxon>
        <taxon>Vertebrata</taxon>
        <taxon>Euteleostomi</taxon>
        <taxon>Amphibia</taxon>
        <taxon>Batrachia</taxon>
        <taxon>Caudata</taxon>
        <taxon>Salamandroidea</taxon>
        <taxon>Salamandridae</taxon>
        <taxon>Pleurodelinae</taxon>
        <taxon>Pleurodeles</taxon>
    </lineage>
</organism>
<dbReference type="EMBL" id="JANPWB010000015">
    <property type="protein sequence ID" value="KAJ1092678.1"/>
    <property type="molecule type" value="Genomic_DNA"/>
</dbReference>
<evidence type="ECO:0000313" key="1">
    <source>
        <dbReference type="EMBL" id="KAJ1092678.1"/>
    </source>
</evidence>
<protein>
    <recommendedName>
        <fullName evidence="3">Secreted protein</fullName>
    </recommendedName>
</protein>
<accession>A0AAV7LNR0</accession>
<comment type="caution">
    <text evidence="1">The sequence shown here is derived from an EMBL/GenBank/DDBJ whole genome shotgun (WGS) entry which is preliminary data.</text>
</comment>
<evidence type="ECO:0008006" key="3">
    <source>
        <dbReference type="Google" id="ProtNLM"/>
    </source>
</evidence>
<dbReference type="Proteomes" id="UP001066276">
    <property type="component" value="Chromosome 11"/>
</dbReference>